<dbReference type="InterPro" id="IPR001623">
    <property type="entry name" value="DnaJ_domain"/>
</dbReference>
<organism evidence="2 3">
    <name type="scientific">Xanthoceras sorbifolium</name>
    <dbReference type="NCBI Taxonomy" id="99658"/>
    <lineage>
        <taxon>Eukaryota</taxon>
        <taxon>Viridiplantae</taxon>
        <taxon>Streptophyta</taxon>
        <taxon>Embryophyta</taxon>
        <taxon>Tracheophyta</taxon>
        <taxon>Spermatophyta</taxon>
        <taxon>Magnoliopsida</taxon>
        <taxon>eudicotyledons</taxon>
        <taxon>Gunneridae</taxon>
        <taxon>Pentapetalae</taxon>
        <taxon>rosids</taxon>
        <taxon>malvids</taxon>
        <taxon>Sapindales</taxon>
        <taxon>Sapindaceae</taxon>
        <taxon>Xanthoceroideae</taxon>
        <taxon>Xanthoceras</taxon>
    </lineage>
</organism>
<dbReference type="PANTHER" id="PTHR45181:SF4">
    <property type="entry name" value="HEAT SHOCK PROTEIN DNAJ WITH TETRATRICOPEPTIDE REPEAT-CONTAINING PROTEIN"/>
    <property type="match status" value="1"/>
</dbReference>
<name>A0ABQ8HHX3_9ROSI</name>
<evidence type="ECO:0000313" key="2">
    <source>
        <dbReference type="EMBL" id="KAH7560672.1"/>
    </source>
</evidence>
<feature type="domain" description="J" evidence="1">
    <location>
        <begin position="63"/>
        <end position="111"/>
    </location>
</feature>
<sequence length="133" mass="15087">MIRDYGRAATDLQRLITLLTNLVEMASQSGASDRSINWASDLRQARMRLAAIEEEARKDIPLDMYLILGVELSVSVADIKKAYRKAALRHHPDKSHVRIVKPRRKLGQPFMHSLVITLPVVEEYLPWADAHCG</sequence>
<dbReference type="Gene3D" id="1.10.287.110">
    <property type="entry name" value="DnaJ domain"/>
    <property type="match status" value="1"/>
</dbReference>
<dbReference type="SMART" id="SM00271">
    <property type="entry name" value="DnaJ"/>
    <property type="match status" value="1"/>
</dbReference>
<dbReference type="PRINTS" id="PR00625">
    <property type="entry name" value="JDOMAIN"/>
</dbReference>
<evidence type="ECO:0000259" key="1">
    <source>
        <dbReference type="PROSITE" id="PS50076"/>
    </source>
</evidence>
<reference evidence="2 3" key="1">
    <citation type="submission" date="2021-02" db="EMBL/GenBank/DDBJ databases">
        <title>Plant Genome Project.</title>
        <authorList>
            <person name="Zhang R.-G."/>
        </authorList>
    </citation>
    <scope>NUCLEOTIDE SEQUENCE [LARGE SCALE GENOMIC DNA]</scope>
    <source>
        <tissue evidence="2">Leaves</tissue>
    </source>
</reference>
<comment type="caution">
    <text evidence="2">The sequence shown here is derived from an EMBL/GenBank/DDBJ whole genome shotgun (WGS) entry which is preliminary data.</text>
</comment>
<dbReference type="InterPro" id="IPR036869">
    <property type="entry name" value="J_dom_sf"/>
</dbReference>
<keyword evidence="3" id="KW-1185">Reference proteome</keyword>
<dbReference type="CDD" id="cd06257">
    <property type="entry name" value="DnaJ"/>
    <property type="match status" value="1"/>
</dbReference>
<dbReference type="SUPFAM" id="SSF46565">
    <property type="entry name" value="Chaperone J-domain"/>
    <property type="match status" value="1"/>
</dbReference>
<dbReference type="PANTHER" id="PTHR45181">
    <property type="entry name" value="HEAT SHOCK PROTEIN DNAJ WITH TETRATRICOPEPTIDE REPEAT-CONTAINING PROTEIN"/>
    <property type="match status" value="1"/>
</dbReference>
<dbReference type="EMBL" id="JAFEMO010000010">
    <property type="protein sequence ID" value="KAH7560672.1"/>
    <property type="molecule type" value="Genomic_DNA"/>
</dbReference>
<dbReference type="PROSITE" id="PS50076">
    <property type="entry name" value="DNAJ_2"/>
    <property type="match status" value="1"/>
</dbReference>
<gene>
    <name evidence="2" type="ORF">JRO89_XS10G0067200</name>
</gene>
<dbReference type="Proteomes" id="UP000827721">
    <property type="component" value="Unassembled WGS sequence"/>
</dbReference>
<evidence type="ECO:0000313" key="3">
    <source>
        <dbReference type="Proteomes" id="UP000827721"/>
    </source>
</evidence>
<dbReference type="Pfam" id="PF00226">
    <property type="entry name" value="DnaJ"/>
    <property type="match status" value="1"/>
</dbReference>
<accession>A0ABQ8HHX3</accession>
<proteinExistence type="predicted"/>
<protein>
    <recommendedName>
        <fullName evidence="1">J domain-containing protein</fullName>
    </recommendedName>
</protein>